<name>A0ABV1WE48_9ACTN</name>
<accession>A0ABV1WE48</accession>
<dbReference type="Proteomes" id="UP001458415">
    <property type="component" value="Unassembled WGS sequence"/>
</dbReference>
<feature type="non-terminal residue" evidence="2">
    <location>
        <position position="1"/>
    </location>
</feature>
<comment type="caution">
    <text evidence="2">The sequence shown here is derived from an EMBL/GenBank/DDBJ whole genome shotgun (WGS) entry which is preliminary data.</text>
</comment>
<organism evidence="2 3">
    <name type="scientific">Streptomyces carpinensis</name>
    <dbReference type="NCBI Taxonomy" id="66369"/>
    <lineage>
        <taxon>Bacteria</taxon>
        <taxon>Bacillati</taxon>
        <taxon>Actinomycetota</taxon>
        <taxon>Actinomycetes</taxon>
        <taxon>Kitasatosporales</taxon>
        <taxon>Streptomycetaceae</taxon>
        <taxon>Streptomyces</taxon>
    </lineage>
</organism>
<evidence type="ECO:0000256" key="1">
    <source>
        <dbReference type="SAM" id="MobiDB-lite"/>
    </source>
</evidence>
<sequence length="77" mass="7787">PPSAGLTPSDLDAPAEGGRQPGSGGLDTPANGARRPTPHRFASGEWRMQAGPPGEGPGRGPVKAQVAVRAVVRIPRS</sequence>
<proteinExistence type="predicted"/>
<evidence type="ECO:0000313" key="3">
    <source>
        <dbReference type="Proteomes" id="UP001458415"/>
    </source>
</evidence>
<reference evidence="2 3" key="1">
    <citation type="submission" date="2024-06" db="EMBL/GenBank/DDBJ databases">
        <title>The Natural Products Discovery Center: Release of the First 8490 Sequenced Strains for Exploring Actinobacteria Biosynthetic Diversity.</title>
        <authorList>
            <person name="Kalkreuter E."/>
            <person name="Kautsar S.A."/>
            <person name="Yang D."/>
            <person name="Bader C.D."/>
            <person name="Teijaro C.N."/>
            <person name="Fluegel L."/>
            <person name="Davis C.M."/>
            <person name="Simpson J.R."/>
            <person name="Lauterbach L."/>
            <person name="Steele A.D."/>
            <person name="Gui C."/>
            <person name="Meng S."/>
            <person name="Li G."/>
            <person name="Viehrig K."/>
            <person name="Ye F."/>
            <person name="Su P."/>
            <person name="Kiefer A.F."/>
            <person name="Nichols A."/>
            <person name="Cepeda A.J."/>
            <person name="Yan W."/>
            <person name="Fan B."/>
            <person name="Jiang Y."/>
            <person name="Adhikari A."/>
            <person name="Zheng C.-J."/>
            <person name="Schuster L."/>
            <person name="Cowan T.M."/>
            <person name="Smanski M.J."/>
            <person name="Chevrette M.G."/>
            <person name="De Carvalho L.P.S."/>
            <person name="Shen B."/>
        </authorList>
    </citation>
    <scope>NUCLEOTIDE SEQUENCE [LARGE SCALE GENOMIC DNA]</scope>
    <source>
        <strain evidence="2 3">NPDC000634</strain>
    </source>
</reference>
<protein>
    <submittedName>
        <fullName evidence="2">Uncharacterized protein</fullName>
    </submittedName>
</protein>
<keyword evidence="3" id="KW-1185">Reference proteome</keyword>
<feature type="region of interest" description="Disordered" evidence="1">
    <location>
        <begin position="1"/>
        <end position="64"/>
    </location>
</feature>
<evidence type="ECO:0000313" key="2">
    <source>
        <dbReference type="EMBL" id="MER6982480.1"/>
    </source>
</evidence>
<dbReference type="EMBL" id="JBEPCU010001048">
    <property type="protein sequence ID" value="MER6982480.1"/>
    <property type="molecule type" value="Genomic_DNA"/>
</dbReference>
<gene>
    <name evidence="2" type="ORF">ABT317_37315</name>
</gene>